<proteinExistence type="predicted"/>
<feature type="transmembrane region" description="Helical" evidence="1">
    <location>
        <begin position="148"/>
        <end position="170"/>
    </location>
</feature>
<dbReference type="Pfam" id="PF13386">
    <property type="entry name" value="DsbD_2"/>
    <property type="match status" value="1"/>
</dbReference>
<feature type="transmembrane region" description="Helical" evidence="1">
    <location>
        <begin position="213"/>
        <end position="234"/>
    </location>
</feature>
<dbReference type="OrthoDB" id="9782403at2"/>
<comment type="caution">
    <text evidence="3">The sequence shown here is derived from an EMBL/GenBank/DDBJ whole genome shotgun (WGS) entry which is preliminary data.</text>
</comment>
<keyword evidence="1" id="KW-1133">Transmembrane helix</keyword>
<feature type="transmembrane region" description="Helical" evidence="1">
    <location>
        <begin position="176"/>
        <end position="201"/>
    </location>
</feature>
<dbReference type="PANTHER" id="PTHR36394:SF1">
    <property type="entry name" value="OS01G0277700 PROTEIN"/>
    <property type="match status" value="1"/>
</dbReference>
<dbReference type="RefSeq" id="WP_119348584.1">
    <property type="nucleotide sequence ID" value="NZ_QWET01000002.1"/>
</dbReference>
<dbReference type="Proteomes" id="UP000266441">
    <property type="component" value="Unassembled WGS sequence"/>
</dbReference>
<feature type="transmembrane region" description="Helical" evidence="1">
    <location>
        <begin position="85"/>
        <end position="103"/>
    </location>
</feature>
<evidence type="ECO:0000313" key="3">
    <source>
        <dbReference type="EMBL" id="RIH66711.1"/>
    </source>
</evidence>
<evidence type="ECO:0000256" key="1">
    <source>
        <dbReference type="SAM" id="Phobius"/>
    </source>
</evidence>
<sequence>MKELYLLYGTAASLGFFHTILGPDHYVPFIVLSKARNWSRSKTLWITFISGLGHVSSSVLLGFVGIALGISIHKLESLEAFRGNIAGWMLLVFGLIYFFYGIFRYMKKNGHSHPFRFLLPEKIRKAQHIHADSEESIKKSNKAGITSWMLFLIFVFGPCEVLIPMLIFPAAQHSTIGIVMVAVIFGLATILTMLGVVYLGYKGSKQLKLKQKSEYIHIAAGFVIAFLGVSIQFLGW</sequence>
<name>A0A399D816_9BACT</name>
<evidence type="ECO:0000313" key="4">
    <source>
        <dbReference type="Proteomes" id="UP000266441"/>
    </source>
</evidence>
<dbReference type="EMBL" id="QWET01000002">
    <property type="protein sequence ID" value="RIH66711.1"/>
    <property type="molecule type" value="Genomic_DNA"/>
</dbReference>
<keyword evidence="1" id="KW-0812">Transmembrane</keyword>
<dbReference type="InterPro" id="IPR039447">
    <property type="entry name" value="UreH-like_TM_dom"/>
</dbReference>
<keyword evidence="1" id="KW-0472">Membrane</keyword>
<feature type="transmembrane region" description="Helical" evidence="1">
    <location>
        <begin position="44"/>
        <end position="73"/>
    </location>
</feature>
<feature type="transmembrane region" description="Helical" evidence="1">
    <location>
        <begin position="6"/>
        <end position="32"/>
    </location>
</feature>
<protein>
    <submittedName>
        <fullName evidence="3">Sulfite exporter TauE/SafE family protein</fullName>
    </submittedName>
</protein>
<dbReference type="PANTHER" id="PTHR36394">
    <property type="entry name" value="OS01G0277700 PROTEIN"/>
    <property type="match status" value="1"/>
</dbReference>
<gene>
    <name evidence="3" type="ORF">D1164_03685</name>
</gene>
<organism evidence="3 4">
    <name type="scientific">Mariniphaga sediminis</name>
    <dbReference type="NCBI Taxonomy" id="1628158"/>
    <lineage>
        <taxon>Bacteria</taxon>
        <taxon>Pseudomonadati</taxon>
        <taxon>Bacteroidota</taxon>
        <taxon>Bacteroidia</taxon>
        <taxon>Marinilabiliales</taxon>
        <taxon>Prolixibacteraceae</taxon>
        <taxon>Mariniphaga</taxon>
    </lineage>
</organism>
<keyword evidence="4" id="KW-1185">Reference proteome</keyword>
<evidence type="ECO:0000259" key="2">
    <source>
        <dbReference type="Pfam" id="PF13386"/>
    </source>
</evidence>
<dbReference type="AlphaFoldDB" id="A0A399D816"/>
<accession>A0A399D816</accession>
<reference evidence="3 4" key="1">
    <citation type="journal article" date="2015" name="Int. J. Syst. Evol. Microbiol.">
        <title>Mariniphaga sediminis sp. nov., isolated from coastal sediment.</title>
        <authorList>
            <person name="Wang F.Q."/>
            <person name="Shen Q.Y."/>
            <person name="Chen G.J."/>
            <person name="Du Z.J."/>
        </authorList>
    </citation>
    <scope>NUCLEOTIDE SEQUENCE [LARGE SCALE GENOMIC DNA]</scope>
    <source>
        <strain evidence="3 4">SY21</strain>
    </source>
</reference>
<feature type="domain" description="Urease accessory protein UreH-like transmembrane" evidence="2">
    <location>
        <begin position="41"/>
        <end position="228"/>
    </location>
</feature>